<protein>
    <submittedName>
        <fullName evidence="2">Uncharacterized protein</fullName>
    </submittedName>
</protein>
<organism evidence="2 3">
    <name type="scientific">Diversispora epigaea</name>
    <dbReference type="NCBI Taxonomy" id="1348612"/>
    <lineage>
        <taxon>Eukaryota</taxon>
        <taxon>Fungi</taxon>
        <taxon>Fungi incertae sedis</taxon>
        <taxon>Mucoromycota</taxon>
        <taxon>Glomeromycotina</taxon>
        <taxon>Glomeromycetes</taxon>
        <taxon>Diversisporales</taxon>
        <taxon>Diversisporaceae</taxon>
        <taxon>Diversispora</taxon>
    </lineage>
</organism>
<evidence type="ECO:0000313" key="2">
    <source>
        <dbReference type="EMBL" id="RHZ45193.1"/>
    </source>
</evidence>
<proteinExistence type="predicted"/>
<evidence type="ECO:0000256" key="1">
    <source>
        <dbReference type="SAM" id="Phobius"/>
    </source>
</evidence>
<comment type="caution">
    <text evidence="2">The sequence shown here is derived from an EMBL/GenBank/DDBJ whole genome shotgun (WGS) entry which is preliminary data.</text>
</comment>
<keyword evidence="3" id="KW-1185">Reference proteome</keyword>
<keyword evidence="1" id="KW-0812">Transmembrane</keyword>
<dbReference type="AlphaFoldDB" id="A0A397G8C2"/>
<dbReference type="Proteomes" id="UP000266861">
    <property type="component" value="Unassembled WGS sequence"/>
</dbReference>
<keyword evidence="1" id="KW-0472">Membrane</keyword>
<sequence length="77" mass="8848">MFPFGFSELRVRAISENDGVLKISKTSLSIILGFTITIGSGRFLCRFFLLYRFFFLLCGVFILWTLPFAAAVTKRRE</sequence>
<reference evidence="2 3" key="1">
    <citation type="submission" date="2018-08" db="EMBL/GenBank/DDBJ databases">
        <title>Genome and evolution of the arbuscular mycorrhizal fungus Diversispora epigaea (formerly Glomus versiforme) and its bacterial endosymbionts.</title>
        <authorList>
            <person name="Sun X."/>
            <person name="Fei Z."/>
            <person name="Harrison M."/>
        </authorList>
    </citation>
    <scope>NUCLEOTIDE SEQUENCE [LARGE SCALE GENOMIC DNA]</scope>
    <source>
        <strain evidence="2 3">IT104</strain>
    </source>
</reference>
<gene>
    <name evidence="2" type="ORF">Glove_688g18</name>
</gene>
<feature type="transmembrane region" description="Helical" evidence="1">
    <location>
        <begin position="50"/>
        <end position="72"/>
    </location>
</feature>
<name>A0A397G8C2_9GLOM</name>
<dbReference type="EMBL" id="PQFF01000554">
    <property type="protein sequence ID" value="RHZ45193.1"/>
    <property type="molecule type" value="Genomic_DNA"/>
</dbReference>
<accession>A0A397G8C2</accession>
<keyword evidence="1" id="KW-1133">Transmembrane helix</keyword>
<evidence type="ECO:0000313" key="3">
    <source>
        <dbReference type="Proteomes" id="UP000266861"/>
    </source>
</evidence>